<dbReference type="GO" id="GO:0031122">
    <property type="term" value="P:cytoplasmic microtubule organization"/>
    <property type="evidence" value="ECO:0007669"/>
    <property type="project" value="TreeGrafter"/>
</dbReference>
<keyword evidence="2" id="KW-0963">Cytoplasm</keyword>
<dbReference type="AlphaFoldDB" id="A0A976MCM0"/>
<dbReference type="GO" id="GO:0000278">
    <property type="term" value="P:mitotic cell cycle"/>
    <property type="evidence" value="ECO:0007669"/>
    <property type="project" value="TreeGrafter"/>
</dbReference>
<dbReference type="GO" id="GO:0007020">
    <property type="term" value="P:microtubule nucleation"/>
    <property type="evidence" value="ECO:0007669"/>
    <property type="project" value="InterPro"/>
</dbReference>
<dbReference type="Proteomes" id="UP000244811">
    <property type="component" value="Chromosome 2"/>
</dbReference>
<sequence>MLYDVLLALFGHTGDIIVESEKNNGKYKVVDEIKLSTSERSAITAILKTGQLYTSVKKFCVEIGIGDYYSDLSVLFVKKGSTNVTNDYVNDTKLNLGTKNFSNSNGYYMIAFCNGIQRYLSDYRRLLLTLEDVATSVKVIPTSTFTIIMRDQNKILHCLQTIILDYQNASNRYDERDMFSKSGDLLEILSEKPKDKSVREIYTKLRRDVLSFLKFQLRNWICSGHLLDPYGEFVIGYRDLKNINQDCQIPLNTLQTNGVSEKNYHSRLLEYEWNYKFYIKLKRGSTFGPIDYKTSKSILFIGKVIRVLSRSLNDFNINRTGLKKNLYSVHLVHLADKHIFDVWNKICMDRDMFQAAVETYRKYVSALFREFVDRNLNIKHQLKLFKDVYLMGYDSIYNSFFEETYDHLSRKYNENSFKLINKEFGKAISVLTRKDEDVNDKFEYLEDTYSGKLEDKDEDTGRLIGNGSSDHVMNKSNLSKSKEFNRMGSSRSAEMNSSWLIDSSEMSSYSHESADMEEMMKNYELDINQMDKIKDEESFEMFKHINDFNINSKFIKINKVKHKYSVILGSNSSIWYEQVVYIMNSFNISLVANLSKINKFKQFSVILSSKYFNSFEDGQKNELDTNNTKVYEKGYSSNSIHHNMYNSDINRGNEKEQKNNVKKYIAIDFKFVNNDGKLKILIKMMYNNIYNNNNMMNKSIMIYSKEQTFKYNSKDKELQVEVELEFNKSNLKVNLKEFREKLNKSMTHYSIEKLYDKSFSGESSYKHYMDEDEDYLSEEDFDDDEEEGIYDSELNKSRLFFKSTKSKSFKNELKSDNIGEKIKMNNINGIKRDNSASIDLESKISEVMEMCIEIKSFDIIELLKLMSDSLYIGIINHTPEGINKVNISNKKIESSSKKVKDSKKNRKVSFNNNNNNSGSSSKQNNTDKGYREVEKNNNSIECDGKTSNRSSDSIDNDTNSTTNYINNITNYINNITNDANNTTYDANNTTYDTNINTNNHTNSNISEDNADDDSIEFLIFDYYAILNRYDLMPYYKERRFIKNSKYSMSIRNITKSYTNEEENLENDIGINEWIYVLLNYKYRYINFVNIKSYNNIFQIIFTVKRCLYGLEKRYIIDNEVRRDFTRYQLSKRATSTTNTNTNGDSDANSAKRKRSYNEYCNLFRKLYAFKYYLQTNLKQILLYFYNGIIEPKYAELESFVEQSRDFQLIKTKHHIYVENILR</sequence>
<dbReference type="GO" id="GO:0043015">
    <property type="term" value="F:gamma-tubulin binding"/>
    <property type="evidence" value="ECO:0007669"/>
    <property type="project" value="InterPro"/>
</dbReference>
<feature type="domain" description="Gamma tubulin complex component protein N-terminal" evidence="6">
    <location>
        <begin position="2"/>
        <end position="322"/>
    </location>
</feature>
<dbReference type="PANTHER" id="PTHR19302:SF27">
    <property type="entry name" value="GAMMA-TUBULIN COMPLEX COMPONENT 4"/>
    <property type="match status" value="1"/>
</dbReference>
<evidence type="ECO:0000256" key="1">
    <source>
        <dbReference type="ARBA" id="ARBA00004267"/>
    </source>
</evidence>
<protein>
    <recommendedName>
        <fullName evidence="6">Gamma tubulin complex component protein N-terminal domain-containing protein</fullName>
    </recommendedName>
</protein>
<keyword evidence="3" id="KW-0493">Microtubule</keyword>
<evidence type="ECO:0000313" key="8">
    <source>
        <dbReference type="Proteomes" id="UP000244811"/>
    </source>
</evidence>
<dbReference type="Gene3D" id="1.20.120.1900">
    <property type="entry name" value="Gamma-tubulin complex, C-terminal domain"/>
    <property type="match status" value="1"/>
</dbReference>
<dbReference type="PANTHER" id="PTHR19302">
    <property type="entry name" value="GAMMA TUBULIN COMPLEX PROTEIN"/>
    <property type="match status" value="1"/>
</dbReference>
<comment type="subcellular location">
    <subcellularLocation>
        <location evidence="1">Cytoplasm</location>
        <location evidence="1">Cytoskeleton</location>
        <location evidence="1">Microtubule organizing center</location>
    </subcellularLocation>
</comment>
<dbReference type="GO" id="GO:0051225">
    <property type="term" value="P:spindle assembly"/>
    <property type="evidence" value="ECO:0007669"/>
    <property type="project" value="TreeGrafter"/>
</dbReference>
<dbReference type="GO" id="GO:0000922">
    <property type="term" value="C:spindle pole"/>
    <property type="evidence" value="ECO:0007669"/>
    <property type="project" value="InterPro"/>
</dbReference>
<keyword evidence="4" id="KW-0206">Cytoskeleton</keyword>
<dbReference type="Pfam" id="PF17681">
    <property type="entry name" value="GCP_N_terminal"/>
    <property type="match status" value="1"/>
</dbReference>
<feature type="region of interest" description="Disordered" evidence="5">
    <location>
        <begin position="456"/>
        <end position="475"/>
    </location>
</feature>
<dbReference type="InterPro" id="IPR007259">
    <property type="entry name" value="GCP"/>
</dbReference>
<name>A0A976MCM0_THEOR</name>
<gene>
    <name evidence="7" type="ORF">MACK_001196</name>
</gene>
<dbReference type="InterPro" id="IPR042241">
    <property type="entry name" value="GCP_C_sf"/>
</dbReference>
<dbReference type="GO" id="GO:0005874">
    <property type="term" value="C:microtubule"/>
    <property type="evidence" value="ECO:0007669"/>
    <property type="project" value="UniProtKB-KW"/>
</dbReference>
<accession>A0A976MCM0</accession>
<reference evidence="7" key="1">
    <citation type="submission" date="2022-07" db="EMBL/GenBank/DDBJ databases">
        <title>Evaluation of T. orientalis genome assembly methods using nanopore sequencing and analysis of variation between genomes.</title>
        <authorList>
            <person name="Yam J."/>
            <person name="Micallef M.L."/>
            <person name="Liu M."/>
            <person name="Djordjevic S.P."/>
            <person name="Bogema D.R."/>
            <person name="Jenkins C."/>
        </authorList>
    </citation>
    <scope>NUCLEOTIDE SEQUENCE</scope>
    <source>
        <strain evidence="7">Goon Nure</strain>
    </source>
</reference>
<feature type="region of interest" description="Disordered" evidence="5">
    <location>
        <begin position="893"/>
        <end position="959"/>
    </location>
</feature>
<feature type="compositionally biased region" description="Low complexity" evidence="5">
    <location>
        <begin position="908"/>
        <end position="924"/>
    </location>
</feature>
<feature type="compositionally biased region" description="Polar residues" evidence="5">
    <location>
        <begin position="466"/>
        <end position="475"/>
    </location>
</feature>
<evidence type="ECO:0000256" key="2">
    <source>
        <dbReference type="ARBA" id="ARBA00022490"/>
    </source>
</evidence>
<evidence type="ECO:0000313" key="7">
    <source>
        <dbReference type="EMBL" id="UKK01843.2"/>
    </source>
</evidence>
<dbReference type="GO" id="GO:0000930">
    <property type="term" value="C:gamma-tubulin complex"/>
    <property type="evidence" value="ECO:0007669"/>
    <property type="project" value="TreeGrafter"/>
</dbReference>
<feature type="compositionally biased region" description="Low complexity" evidence="5">
    <location>
        <begin position="947"/>
        <end position="959"/>
    </location>
</feature>
<evidence type="ECO:0000256" key="5">
    <source>
        <dbReference type="SAM" id="MobiDB-lite"/>
    </source>
</evidence>
<dbReference type="GO" id="GO:0051011">
    <property type="term" value="F:microtubule minus-end binding"/>
    <property type="evidence" value="ECO:0007669"/>
    <property type="project" value="TreeGrafter"/>
</dbReference>
<evidence type="ECO:0000256" key="4">
    <source>
        <dbReference type="ARBA" id="ARBA00023212"/>
    </source>
</evidence>
<evidence type="ECO:0000259" key="6">
    <source>
        <dbReference type="Pfam" id="PF17681"/>
    </source>
</evidence>
<evidence type="ECO:0000256" key="3">
    <source>
        <dbReference type="ARBA" id="ARBA00022701"/>
    </source>
</evidence>
<organism evidence="7 8">
    <name type="scientific">Theileria orientalis</name>
    <dbReference type="NCBI Taxonomy" id="68886"/>
    <lineage>
        <taxon>Eukaryota</taxon>
        <taxon>Sar</taxon>
        <taxon>Alveolata</taxon>
        <taxon>Apicomplexa</taxon>
        <taxon>Aconoidasida</taxon>
        <taxon>Piroplasmida</taxon>
        <taxon>Theileriidae</taxon>
        <taxon>Theileria</taxon>
    </lineage>
</organism>
<dbReference type="EMBL" id="CP056071">
    <property type="protein sequence ID" value="UKK01843.2"/>
    <property type="molecule type" value="Genomic_DNA"/>
</dbReference>
<dbReference type="GO" id="GO:0051321">
    <property type="term" value="P:meiotic cell cycle"/>
    <property type="evidence" value="ECO:0007669"/>
    <property type="project" value="TreeGrafter"/>
</dbReference>
<proteinExistence type="predicted"/>
<dbReference type="InterPro" id="IPR041470">
    <property type="entry name" value="GCP_N"/>
</dbReference>